<accession>A0ABV1A9K9</accession>
<reference evidence="1 2" key="1">
    <citation type="submission" date="2021-06" db="EMBL/GenBank/DDBJ databases">
        <authorList>
            <person name="Palmer J.M."/>
        </authorList>
    </citation>
    <scope>NUCLEOTIDE SEQUENCE [LARGE SCALE GENOMIC DNA]</scope>
    <source>
        <strain evidence="1 2">AS_MEX2019</strain>
        <tissue evidence="1">Muscle</tissue>
    </source>
</reference>
<organism evidence="1 2">
    <name type="scientific">Ameca splendens</name>
    <dbReference type="NCBI Taxonomy" id="208324"/>
    <lineage>
        <taxon>Eukaryota</taxon>
        <taxon>Metazoa</taxon>
        <taxon>Chordata</taxon>
        <taxon>Craniata</taxon>
        <taxon>Vertebrata</taxon>
        <taxon>Euteleostomi</taxon>
        <taxon>Actinopterygii</taxon>
        <taxon>Neopterygii</taxon>
        <taxon>Teleostei</taxon>
        <taxon>Neoteleostei</taxon>
        <taxon>Acanthomorphata</taxon>
        <taxon>Ovalentaria</taxon>
        <taxon>Atherinomorphae</taxon>
        <taxon>Cyprinodontiformes</taxon>
        <taxon>Goodeidae</taxon>
        <taxon>Ameca</taxon>
    </lineage>
</organism>
<name>A0ABV1A9K9_9TELE</name>
<evidence type="ECO:0000313" key="2">
    <source>
        <dbReference type="Proteomes" id="UP001469553"/>
    </source>
</evidence>
<gene>
    <name evidence="1" type="ORF">AMECASPLE_016253</name>
</gene>
<comment type="caution">
    <text evidence="1">The sequence shown here is derived from an EMBL/GenBank/DDBJ whole genome shotgun (WGS) entry which is preliminary data.</text>
</comment>
<proteinExistence type="predicted"/>
<dbReference type="Proteomes" id="UP001469553">
    <property type="component" value="Unassembled WGS sequence"/>
</dbReference>
<protein>
    <submittedName>
        <fullName evidence="1">Uncharacterized protein</fullName>
    </submittedName>
</protein>
<sequence>MESICKQQFSSLATDSEFDFCSGLVHSTNHLNTWICTDLQSSLKSFSVCNMLSSRIALYLAPVIFPSALTRFHVPTEEKHPYRIMLTAPCFTLGTVCSG</sequence>
<keyword evidence="2" id="KW-1185">Reference proteome</keyword>
<dbReference type="EMBL" id="JAHRIP010085816">
    <property type="protein sequence ID" value="MEQ2314854.1"/>
    <property type="molecule type" value="Genomic_DNA"/>
</dbReference>
<evidence type="ECO:0000313" key="1">
    <source>
        <dbReference type="EMBL" id="MEQ2314854.1"/>
    </source>
</evidence>